<sequence length="355" mass="39359">MPFLIITSVSASNFIDDLWLAPLISIIAIAIGGILGLIAIDISKINENTRTLLYSNKLINVLDANAYHRQSIVAKSPNNSSRIPKQKPSTKNPSKQTSWHPNLQSNFLIAATTSNGGYIAFPIILLLLDHNHYQYFAITVIYDLCSAAVGGYVLLKILDKSFYKLPHSQTSTLSLDIDKTNHIYCPSTSVNNRVSVLKKTDFNCDFRKLLDNFVSGKSKIILSSLIVGIIFSVFIKNGLPNIILQTKSLMIYLYLTAIGMQINLSKYKFYPSQITSCLIIKMLLIPIVIAAFLAFLETDKLIATTILIMVSMPPLLIDHQLCKEYGLAVEFQVGCHSTGLVLLGLTVPLWITLFS</sequence>
<comment type="caution">
    <text evidence="4">The sequence shown here is derived from an EMBL/GenBank/DDBJ whole genome shotgun (WGS) entry which is preliminary data.</text>
</comment>
<keyword evidence="5" id="KW-1185">Reference proteome</keyword>
<evidence type="ECO:0000256" key="3">
    <source>
        <dbReference type="SAM" id="Phobius"/>
    </source>
</evidence>
<feature type="transmembrane region" description="Helical" evidence="3">
    <location>
        <begin position="134"/>
        <end position="155"/>
    </location>
</feature>
<evidence type="ECO:0000313" key="5">
    <source>
        <dbReference type="Proteomes" id="UP000631421"/>
    </source>
</evidence>
<keyword evidence="3" id="KW-0812">Transmembrane</keyword>
<feature type="transmembrane region" description="Helical" evidence="3">
    <location>
        <begin position="20"/>
        <end position="40"/>
    </location>
</feature>
<feature type="compositionally biased region" description="Polar residues" evidence="2">
    <location>
        <begin position="76"/>
        <end position="99"/>
    </location>
</feature>
<dbReference type="EMBL" id="JACJPY010000003">
    <property type="protein sequence ID" value="MBD2148837.1"/>
    <property type="molecule type" value="Genomic_DNA"/>
</dbReference>
<feature type="transmembrane region" description="Helical" evidence="3">
    <location>
        <begin position="220"/>
        <end position="236"/>
    </location>
</feature>
<keyword evidence="1" id="KW-0813">Transport</keyword>
<feature type="transmembrane region" description="Helical" evidence="3">
    <location>
        <begin position="242"/>
        <end position="262"/>
    </location>
</feature>
<evidence type="ECO:0000256" key="1">
    <source>
        <dbReference type="ARBA" id="ARBA00022448"/>
    </source>
</evidence>
<dbReference type="Proteomes" id="UP000631421">
    <property type="component" value="Unassembled WGS sequence"/>
</dbReference>
<gene>
    <name evidence="4" type="ORF">H6F44_01660</name>
</gene>
<proteinExistence type="predicted"/>
<dbReference type="PANTHER" id="PTHR36838:SF1">
    <property type="entry name" value="SLR1864 PROTEIN"/>
    <property type="match status" value="1"/>
</dbReference>
<evidence type="ECO:0000256" key="2">
    <source>
        <dbReference type="SAM" id="MobiDB-lite"/>
    </source>
</evidence>
<dbReference type="AlphaFoldDB" id="A0A926Z4R5"/>
<feature type="transmembrane region" description="Helical" evidence="3">
    <location>
        <begin position="107"/>
        <end position="128"/>
    </location>
</feature>
<feature type="region of interest" description="Disordered" evidence="2">
    <location>
        <begin position="75"/>
        <end position="99"/>
    </location>
</feature>
<dbReference type="PANTHER" id="PTHR36838">
    <property type="entry name" value="AUXIN EFFLUX CARRIER FAMILY PROTEIN"/>
    <property type="match status" value="1"/>
</dbReference>
<keyword evidence="3" id="KW-1133">Transmembrane helix</keyword>
<feature type="transmembrane region" description="Helical" evidence="3">
    <location>
        <begin position="301"/>
        <end position="317"/>
    </location>
</feature>
<protein>
    <submittedName>
        <fullName evidence="4">Uncharacterized protein</fullName>
    </submittedName>
</protein>
<accession>A0A926Z4R5</accession>
<reference evidence="4" key="2">
    <citation type="submission" date="2020-08" db="EMBL/GenBank/DDBJ databases">
        <authorList>
            <person name="Chen M."/>
            <person name="Teng W."/>
            <person name="Zhao L."/>
            <person name="Hu C."/>
            <person name="Zhou Y."/>
            <person name="Han B."/>
            <person name="Song L."/>
            <person name="Shu W."/>
        </authorList>
    </citation>
    <scope>NUCLEOTIDE SEQUENCE</scope>
    <source>
        <strain evidence="4">FACHB-1277</strain>
    </source>
</reference>
<organism evidence="4 5">
    <name type="scientific">Pseudanabaena cinerea FACHB-1277</name>
    <dbReference type="NCBI Taxonomy" id="2949581"/>
    <lineage>
        <taxon>Bacteria</taxon>
        <taxon>Bacillati</taxon>
        <taxon>Cyanobacteriota</taxon>
        <taxon>Cyanophyceae</taxon>
        <taxon>Pseudanabaenales</taxon>
        <taxon>Pseudanabaenaceae</taxon>
        <taxon>Pseudanabaena</taxon>
        <taxon>Pseudanabaena cinerea</taxon>
    </lineage>
</organism>
<name>A0A926Z4R5_9CYAN</name>
<keyword evidence="3" id="KW-0472">Membrane</keyword>
<evidence type="ECO:0000313" key="4">
    <source>
        <dbReference type="EMBL" id="MBD2148837.1"/>
    </source>
</evidence>
<feature type="transmembrane region" description="Helical" evidence="3">
    <location>
        <begin position="329"/>
        <end position="351"/>
    </location>
</feature>
<feature type="transmembrane region" description="Helical" evidence="3">
    <location>
        <begin position="274"/>
        <end position="295"/>
    </location>
</feature>
<reference evidence="4" key="1">
    <citation type="journal article" date="2015" name="ISME J.">
        <title>Draft Genome Sequence of Streptomyces incarnatus NRRL8089, which Produces the Nucleoside Antibiotic Sinefungin.</title>
        <authorList>
            <person name="Oshima K."/>
            <person name="Hattori M."/>
            <person name="Shimizu H."/>
            <person name="Fukuda K."/>
            <person name="Nemoto M."/>
            <person name="Inagaki K."/>
            <person name="Tamura T."/>
        </authorList>
    </citation>
    <scope>NUCLEOTIDE SEQUENCE</scope>
    <source>
        <strain evidence="4">FACHB-1277</strain>
    </source>
</reference>